<proteinExistence type="predicted"/>
<comment type="caution">
    <text evidence="2">The sequence shown here is derived from an EMBL/GenBank/DDBJ whole genome shotgun (WGS) entry which is preliminary data.</text>
</comment>
<dbReference type="InterPro" id="IPR013216">
    <property type="entry name" value="Methyltransf_11"/>
</dbReference>
<dbReference type="GO" id="GO:0008757">
    <property type="term" value="F:S-adenosylmethionine-dependent methyltransferase activity"/>
    <property type="evidence" value="ECO:0007669"/>
    <property type="project" value="InterPro"/>
</dbReference>
<feature type="domain" description="Methyltransferase type 11" evidence="1">
    <location>
        <begin position="8"/>
        <end position="81"/>
    </location>
</feature>
<gene>
    <name evidence="2" type="ORF">LCGC14_2770710</name>
</gene>
<protein>
    <recommendedName>
        <fullName evidence="1">Methyltransferase type 11 domain-containing protein</fullName>
    </recommendedName>
</protein>
<feature type="non-terminal residue" evidence="2">
    <location>
        <position position="1"/>
    </location>
</feature>
<dbReference type="AlphaFoldDB" id="A0A0F8ZI15"/>
<dbReference type="CDD" id="cd02440">
    <property type="entry name" value="AdoMet_MTases"/>
    <property type="match status" value="1"/>
</dbReference>
<dbReference type="EMBL" id="LAZR01051188">
    <property type="protein sequence ID" value="KKK85695.1"/>
    <property type="molecule type" value="Genomic_DNA"/>
</dbReference>
<dbReference type="PANTHER" id="PTHR43861">
    <property type="entry name" value="TRANS-ACONITATE 2-METHYLTRANSFERASE-RELATED"/>
    <property type="match status" value="1"/>
</dbReference>
<evidence type="ECO:0000313" key="2">
    <source>
        <dbReference type="EMBL" id="KKK85695.1"/>
    </source>
</evidence>
<reference evidence="2" key="1">
    <citation type="journal article" date="2015" name="Nature">
        <title>Complex archaea that bridge the gap between prokaryotes and eukaryotes.</title>
        <authorList>
            <person name="Spang A."/>
            <person name="Saw J.H."/>
            <person name="Jorgensen S.L."/>
            <person name="Zaremba-Niedzwiedzka K."/>
            <person name="Martijn J."/>
            <person name="Lind A.E."/>
            <person name="van Eijk R."/>
            <person name="Schleper C."/>
            <person name="Guy L."/>
            <person name="Ettema T.J."/>
        </authorList>
    </citation>
    <scope>NUCLEOTIDE SEQUENCE</scope>
</reference>
<name>A0A0F8ZI15_9ZZZZ</name>
<accession>A0A0F8ZI15</accession>
<dbReference type="Pfam" id="PF08241">
    <property type="entry name" value="Methyltransf_11"/>
    <property type="match status" value="1"/>
</dbReference>
<dbReference type="Gene3D" id="3.40.50.150">
    <property type="entry name" value="Vaccinia Virus protein VP39"/>
    <property type="match status" value="1"/>
</dbReference>
<dbReference type="InterPro" id="IPR029063">
    <property type="entry name" value="SAM-dependent_MTases_sf"/>
</dbReference>
<evidence type="ECO:0000259" key="1">
    <source>
        <dbReference type="Pfam" id="PF08241"/>
    </source>
</evidence>
<sequence>VQYAHKANWVMAIEIDSKAVEWAKKVWPLPNVEWVKQDICDVQVQPLFDTILCIEVLEHTGDPERAMANLRALLRPGGTAWISVPRGQTRNELHKFAWTEETLEADLREHFSHVKIDHKWPTLFLAECSNNA</sequence>
<dbReference type="SUPFAM" id="SSF53335">
    <property type="entry name" value="S-adenosyl-L-methionine-dependent methyltransferases"/>
    <property type="match status" value="1"/>
</dbReference>
<organism evidence="2">
    <name type="scientific">marine sediment metagenome</name>
    <dbReference type="NCBI Taxonomy" id="412755"/>
    <lineage>
        <taxon>unclassified sequences</taxon>
        <taxon>metagenomes</taxon>
        <taxon>ecological metagenomes</taxon>
    </lineage>
</organism>